<accession>U5LH76</accession>
<evidence type="ECO:0000313" key="2">
    <source>
        <dbReference type="Proteomes" id="UP000017805"/>
    </source>
</evidence>
<name>U5LH76_9BACI</name>
<reference evidence="1 2" key="1">
    <citation type="submission" date="2013-07" db="EMBL/GenBank/DDBJ databases">
        <title>Complete genome sequence of Bacillus infantis NRRL B-14911 that has potential to induce cardiac disease by antigenic mimicry.</title>
        <authorList>
            <person name="Massilamany C."/>
            <person name="Smith T.P.L."/>
            <person name="Loy J.D."/>
            <person name="Barletta R."/>
            <person name="Reddy J."/>
        </authorList>
    </citation>
    <scope>NUCLEOTIDE SEQUENCE [LARGE SCALE GENOMIC DNA]</scope>
    <source>
        <strain evidence="1 2">NRRL B-14911</strain>
    </source>
</reference>
<protein>
    <submittedName>
        <fullName evidence="1">Uncharacterized protein</fullName>
    </submittedName>
</protein>
<dbReference type="AlphaFoldDB" id="U5LH76"/>
<dbReference type="HOGENOM" id="CLU_3372020_0_0_9"/>
<dbReference type="KEGG" id="bif:N288_20925"/>
<organism evidence="1 2">
    <name type="scientific">Bacillus infantis NRRL B-14911</name>
    <dbReference type="NCBI Taxonomy" id="1367477"/>
    <lineage>
        <taxon>Bacteria</taxon>
        <taxon>Bacillati</taxon>
        <taxon>Bacillota</taxon>
        <taxon>Bacilli</taxon>
        <taxon>Bacillales</taxon>
        <taxon>Bacillaceae</taxon>
        <taxon>Bacillus</taxon>
    </lineage>
</organism>
<dbReference type="Proteomes" id="UP000017805">
    <property type="component" value="Chromosome"/>
</dbReference>
<proteinExistence type="predicted"/>
<sequence length="34" mass="3830">MGCRAASIFSEKGCSHCRLVSLMHKMKHILLQRG</sequence>
<evidence type="ECO:0000313" key="1">
    <source>
        <dbReference type="EMBL" id="AGX06031.1"/>
    </source>
</evidence>
<keyword evidence="2" id="KW-1185">Reference proteome</keyword>
<dbReference type="EMBL" id="CP006643">
    <property type="protein sequence ID" value="AGX06031.1"/>
    <property type="molecule type" value="Genomic_DNA"/>
</dbReference>
<gene>
    <name evidence="1" type="ORF">N288_20925</name>
</gene>